<dbReference type="GO" id="GO:0004016">
    <property type="term" value="F:adenylate cyclase activity"/>
    <property type="evidence" value="ECO:0007669"/>
    <property type="project" value="TreeGrafter"/>
</dbReference>
<evidence type="ECO:0000259" key="3">
    <source>
        <dbReference type="PROSITE" id="PS50043"/>
    </source>
</evidence>
<sequence>MLRMRGNLLERDREFGQLLAAVGEARAGHGSVAVVVGEAGIGKTSLVRAFTRAVSPGVRVLTGACDDLMAPRTLGPLRDAARGTKGPLERALAGDCAGQEVFAALSEDLSGAQPAVLVVEDVHWADDATIDALTHLVGRIGELGAVLVLTFRDDEVRADHPLQRLLGALVRAATVRIPLRPLSPAAVTSLAAGTGRDPQALYAVTRGNPFYVTEVLADAPGAVPDTVADAVLARGRLLGEDCLAALEQLSVVPTHVGLELADALLGDGLDALAEAEARGMVEVRPQGLAFRHELARRVIEHALPTLRRRALNRTVVHALRAQQRPDLDRLVHHAVQADDADAVVEYAPRAAREATRAGSHRQALTHFEAVLRHRDRFTPAERARLMDDYAWELFIAHRFADAVNAGREAVRLYGPLHDPVPLGEALVRLSRHLYMTGATDAAEEAAERAVHVLEPTGHAPARSFALAHRGALFTLTGHSERAVPILYRARDLAGPAGRSDLVAMCLNYLGVAQADLCEPAHAQHRLRESLEMSLRKGHHESAARSFINLAELLYRFGDLAALDRYVDEGLTFTRERGFWAHAYHLDVHRCLSLVRRGETTAAEEGLRALVEDRHDLGMLHVYSVPPYARLLARRGEARAEALLAEAWRRALRQRSLPGLAYAGIAYAEWAWLSRRPDVATTVQDTLLPYLSQPGRAPFRAELLCYTARSGLPTEAFDGCPEPYAASLRGDWRAAAEGWAGAGMPYEQALELARSGEPDLTLRALRLLEDLGAHAAASLVRERLRSLGLRRAPRGPARGTRAHPAGLTARQSDVLDLVAEGLTNAQIAGRLVLSVRTVDHHVAAILGKLGASSRREAAKTAQTLGVLRLGAPLPGR</sequence>
<dbReference type="InterPro" id="IPR000792">
    <property type="entry name" value="Tscrpt_reg_LuxR_C"/>
</dbReference>
<keyword evidence="5" id="KW-1185">Reference proteome</keyword>
<keyword evidence="2" id="KW-0067">ATP-binding</keyword>
<dbReference type="GO" id="GO:0005524">
    <property type="term" value="F:ATP binding"/>
    <property type="evidence" value="ECO:0007669"/>
    <property type="project" value="UniProtKB-KW"/>
</dbReference>
<dbReference type="SUPFAM" id="SSF46894">
    <property type="entry name" value="C-terminal effector domain of the bipartite response regulators"/>
    <property type="match status" value="1"/>
</dbReference>
<dbReference type="InterPro" id="IPR041664">
    <property type="entry name" value="AAA_16"/>
</dbReference>
<dbReference type="GO" id="GO:0005737">
    <property type="term" value="C:cytoplasm"/>
    <property type="evidence" value="ECO:0007669"/>
    <property type="project" value="TreeGrafter"/>
</dbReference>
<comment type="caution">
    <text evidence="4">The sequence shown here is derived from an EMBL/GenBank/DDBJ whole genome shotgun (WGS) entry which is preliminary data.</text>
</comment>
<dbReference type="SMART" id="SM00421">
    <property type="entry name" value="HTH_LUXR"/>
    <property type="match status" value="1"/>
</dbReference>
<reference evidence="4 5" key="1">
    <citation type="submission" date="2020-02" db="EMBL/GenBank/DDBJ databases">
        <title>Whole-genome analyses of novel actinobacteria.</title>
        <authorList>
            <person name="Sahin N."/>
            <person name="Gencbay T."/>
        </authorList>
    </citation>
    <scope>NUCLEOTIDE SEQUENCE [LARGE SCALE GENOMIC DNA]</scope>
    <source>
        <strain evidence="4 5">HC44</strain>
    </source>
</reference>
<dbReference type="AlphaFoldDB" id="A0A6G4VJZ1"/>
<evidence type="ECO:0000256" key="1">
    <source>
        <dbReference type="ARBA" id="ARBA00022741"/>
    </source>
</evidence>
<dbReference type="InterPro" id="IPR036388">
    <property type="entry name" value="WH-like_DNA-bd_sf"/>
</dbReference>
<dbReference type="InterPro" id="IPR016032">
    <property type="entry name" value="Sig_transdc_resp-reg_C-effctor"/>
</dbReference>
<name>A0A6G4VJZ1_9ACTN</name>
<dbReference type="PROSITE" id="PS50043">
    <property type="entry name" value="HTH_LUXR_2"/>
    <property type="match status" value="1"/>
</dbReference>
<gene>
    <name evidence="4" type="ORF">G5C60_44565</name>
</gene>
<dbReference type="GO" id="GO:0006355">
    <property type="term" value="P:regulation of DNA-templated transcription"/>
    <property type="evidence" value="ECO:0007669"/>
    <property type="project" value="InterPro"/>
</dbReference>
<dbReference type="Gene3D" id="1.10.10.10">
    <property type="entry name" value="Winged helix-like DNA-binding domain superfamily/Winged helix DNA-binding domain"/>
    <property type="match status" value="1"/>
</dbReference>
<dbReference type="Pfam" id="PF00196">
    <property type="entry name" value="GerE"/>
    <property type="match status" value="1"/>
</dbReference>
<evidence type="ECO:0000256" key="2">
    <source>
        <dbReference type="ARBA" id="ARBA00022840"/>
    </source>
</evidence>
<dbReference type="SUPFAM" id="SSF52540">
    <property type="entry name" value="P-loop containing nucleoside triphosphate hydrolases"/>
    <property type="match status" value="1"/>
</dbReference>
<proteinExistence type="predicted"/>
<evidence type="ECO:0000313" key="4">
    <source>
        <dbReference type="EMBL" id="NGO14482.1"/>
    </source>
</evidence>
<keyword evidence="1" id="KW-0547">Nucleotide-binding</keyword>
<dbReference type="Proteomes" id="UP000472335">
    <property type="component" value="Unassembled WGS sequence"/>
</dbReference>
<dbReference type="Pfam" id="PF13191">
    <property type="entry name" value="AAA_16"/>
    <property type="match status" value="1"/>
</dbReference>
<dbReference type="EMBL" id="JAAKZY010000263">
    <property type="protein sequence ID" value="NGO14482.1"/>
    <property type="molecule type" value="Genomic_DNA"/>
</dbReference>
<dbReference type="InterPro" id="IPR027417">
    <property type="entry name" value="P-loop_NTPase"/>
</dbReference>
<dbReference type="RefSeq" id="WP_206440776.1">
    <property type="nucleotide sequence ID" value="NZ_JAAKZY010000263.1"/>
</dbReference>
<dbReference type="Gene3D" id="1.25.40.10">
    <property type="entry name" value="Tetratricopeptide repeat domain"/>
    <property type="match status" value="2"/>
</dbReference>
<dbReference type="SUPFAM" id="SSF48452">
    <property type="entry name" value="TPR-like"/>
    <property type="match status" value="1"/>
</dbReference>
<dbReference type="PRINTS" id="PR00038">
    <property type="entry name" value="HTHLUXR"/>
</dbReference>
<dbReference type="GO" id="GO:0003677">
    <property type="term" value="F:DNA binding"/>
    <property type="evidence" value="ECO:0007669"/>
    <property type="project" value="InterPro"/>
</dbReference>
<dbReference type="CDD" id="cd06170">
    <property type="entry name" value="LuxR_C_like"/>
    <property type="match status" value="1"/>
</dbReference>
<dbReference type="PANTHER" id="PTHR16305">
    <property type="entry name" value="TESTICULAR SOLUBLE ADENYLYL CYCLASE"/>
    <property type="match status" value="1"/>
</dbReference>
<accession>A0A6G4VJZ1</accession>
<feature type="domain" description="HTH luxR-type" evidence="3">
    <location>
        <begin position="799"/>
        <end position="864"/>
    </location>
</feature>
<dbReference type="PROSITE" id="PS00622">
    <property type="entry name" value="HTH_LUXR_1"/>
    <property type="match status" value="1"/>
</dbReference>
<dbReference type="InterPro" id="IPR011990">
    <property type="entry name" value="TPR-like_helical_dom_sf"/>
</dbReference>
<protein>
    <submittedName>
        <fullName evidence="4">AAA family ATPase</fullName>
    </submittedName>
</protein>
<organism evidence="4 5">
    <name type="scientific">Streptomyces scabichelini</name>
    <dbReference type="NCBI Taxonomy" id="2711217"/>
    <lineage>
        <taxon>Bacteria</taxon>
        <taxon>Bacillati</taxon>
        <taxon>Actinomycetota</taxon>
        <taxon>Actinomycetes</taxon>
        <taxon>Kitasatosporales</taxon>
        <taxon>Streptomycetaceae</taxon>
        <taxon>Streptomyces</taxon>
    </lineage>
</organism>
<evidence type="ECO:0000313" key="5">
    <source>
        <dbReference type="Proteomes" id="UP000472335"/>
    </source>
</evidence>
<dbReference type="PANTHER" id="PTHR16305:SF35">
    <property type="entry name" value="TRANSCRIPTIONAL ACTIVATOR DOMAIN"/>
    <property type="match status" value="1"/>
</dbReference>